<reference evidence="1 2" key="1">
    <citation type="journal article" date="2022" name="bioRxiv">
        <title>The genome of the oomycete Peronosclerospora sorghi, a cosmopolitan pathogen of maize and sorghum, is inflated with dispersed pseudogenes.</title>
        <authorList>
            <person name="Fletcher K."/>
            <person name="Martin F."/>
            <person name="Isakeit T."/>
            <person name="Cavanaugh K."/>
            <person name="Magill C."/>
            <person name="Michelmore R."/>
        </authorList>
    </citation>
    <scope>NUCLEOTIDE SEQUENCE [LARGE SCALE GENOMIC DNA]</scope>
    <source>
        <strain evidence="1">P6</strain>
    </source>
</reference>
<dbReference type="Proteomes" id="UP001163321">
    <property type="component" value="Chromosome 8"/>
</dbReference>
<sequence length="180" mass="20441">MHPTDHLIEGGMTNLDVRFEERSEVRIPSTIDDDLLDIVNSLYNEPHPDDGEDSSQSEHEDNREKEQDNNSDEVVEQADQANPRDEDAEGQQADKECNNADMEESTPVHVKRYGQHAPLVVEFKCTNHNHKLTDDDDIEVFAVNRAALEDELKHVMNEIQAGVPPPNMLNSMEKAFRGPR</sequence>
<evidence type="ECO:0000313" key="2">
    <source>
        <dbReference type="Proteomes" id="UP001163321"/>
    </source>
</evidence>
<organism evidence="1 2">
    <name type="scientific">Peronosclerospora sorghi</name>
    <dbReference type="NCBI Taxonomy" id="230839"/>
    <lineage>
        <taxon>Eukaryota</taxon>
        <taxon>Sar</taxon>
        <taxon>Stramenopiles</taxon>
        <taxon>Oomycota</taxon>
        <taxon>Peronosporomycetes</taxon>
        <taxon>Peronosporales</taxon>
        <taxon>Peronosporaceae</taxon>
        <taxon>Peronosclerospora</taxon>
    </lineage>
</organism>
<evidence type="ECO:0000313" key="1">
    <source>
        <dbReference type="EMBL" id="KAI9907490.1"/>
    </source>
</evidence>
<comment type="caution">
    <text evidence="1">The sequence shown here is derived from an EMBL/GenBank/DDBJ whole genome shotgun (WGS) entry which is preliminary data.</text>
</comment>
<name>A0ACC0VNF1_9STRA</name>
<keyword evidence="2" id="KW-1185">Reference proteome</keyword>
<gene>
    <name evidence="1" type="ORF">PsorP6_016677</name>
</gene>
<accession>A0ACC0VNF1</accession>
<protein>
    <submittedName>
        <fullName evidence="1">Uncharacterized protein</fullName>
    </submittedName>
</protein>
<proteinExistence type="predicted"/>
<dbReference type="EMBL" id="CM047587">
    <property type="protein sequence ID" value="KAI9907490.1"/>
    <property type="molecule type" value="Genomic_DNA"/>
</dbReference>